<keyword evidence="5" id="KW-0677">Repeat</keyword>
<keyword evidence="9 13" id="KW-0326">Glycosidase</keyword>
<dbReference type="GO" id="GO:0004650">
    <property type="term" value="F:polygalacturonase activity"/>
    <property type="evidence" value="ECO:0007669"/>
    <property type="project" value="InterPro"/>
</dbReference>
<dbReference type="Pfam" id="PF00295">
    <property type="entry name" value="Glyco_hydro_28"/>
    <property type="match status" value="1"/>
</dbReference>
<evidence type="ECO:0000256" key="7">
    <source>
        <dbReference type="ARBA" id="ARBA00023180"/>
    </source>
</evidence>
<feature type="chain" id="PRO_5025550911" evidence="14">
    <location>
        <begin position="21"/>
        <end position="415"/>
    </location>
</feature>
<evidence type="ECO:0000256" key="11">
    <source>
        <dbReference type="ARBA" id="ARBA00023326"/>
    </source>
</evidence>
<proteinExistence type="inferred from homology"/>
<evidence type="ECO:0000256" key="13">
    <source>
        <dbReference type="RuleBase" id="RU361169"/>
    </source>
</evidence>
<dbReference type="Gene3D" id="2.160.20.10">
    <property type="entry name" value="Single-stranded right-handed beta-helix, Pectin lyase-like"/>
    <property type="match status" value="1"/>
</dbReference>
<keyword evidence="6 13" id="KW-0378">Hydrolase</keyword>
<comment type="similarity">
    <text evidence="2 13">Belongs to the glycosyl hydrolase 28 family.</text>
</comment>
<dbReference type="InterPro" id="IPR012334">
    <property type="entry name" value="Pectin_lyas_fold"/>
</dbReference>
<dbReference type="GO" id="GO:0016829">
    <property type="term" value="F:lyase activity"/>
    <property type="evidence" value="ECO:0007669"/>
    <property type="project" value="UniProtKB-KW"/>
</dbReference>
<dbReference type="GeneID" id="54554813"/>
<evidence type="ECO:0000313" key="15">
    <source>
        <dbReference type="EMBL" id="KAF2275508.1"/>
    </source>
</evidence>
<evidence type="ECO:0000256" key="10">
    <source>
        <dbReference type="ARBA" id="ARBA00023316"/>
    </source>
</evidence>
<evidence type="ECO:0000256" key="4">
    <source>
        <dbReference type="ARBA" id="ARBA00022729"/>
    </source>
</evidence>
<evidence type="ECO:0000256" key="9">
    <source>
        <dbReference type="ARBA" id="ARBA00023295"/>
    </source>
</evidence>
<evidence type="ECO:0000256" key="12">
    <source>
        <dbReference type="ARBA" id="ARBA00037278"/>
    </source>
</evidence>
<keyword evidence="10" id="KW-0961">Cell wall biogenesis/degradation</keyword>
<keyword evidence="8" id="KW-0119">Carbohydrate metabolism</keyword>
<keyword evidence="11" id="KW-0624">Polysaccharide degradation</keyword>
<keyword evidence="4 14" id="KW-0732">Signal</keyword>
<dbReference type="PANTHER" id="PTHR31736">
    <property type="match status" value="1"/>
</dbReference>
<feature type="signal peptide" evidence="14">
    <location>
        <begin position="1"/>
        <end position="20"/>
    </location>
</feature>
<dbReference type="Proteomes" id="UP000800097">
    <property type="component" value="Unassembled WGS sequence"/>
</dbReference>
<dbReference type="PANTHER" id="PTHR31736:SF9">
    <property type="entry name" value="ENDO-XYLOGALACTURONAN HYDROLASE A-RELATED"/>
    <property type="match status" value="1"/>
</dbReference>
<evidence type="ECO:0000256" key="14">
    <source>
        <dbReference type="SAM" id="SignalP"/>
    </source>
</evidence>
<evidence type="ECO:0000256" key="3">
    <source>
        <dbReference type="ARBA" id="ARBA00022525"/>
    </source>
</evidence>
<evidence type="ECO:0000256" key="5">
    <source>
        <dbReference type="ARBA" id="ARBA00022737"/>
    </source>
</evidence>
<dbReference type="GO" id="GO:0000272">
    <property type="term" value="P:polysaccharide catabolic process"/>
    <property type="evidence" value="ECO:0007669"/>
    <property type="project" value="UniProtKB-KW"/>
</dbReference>
<evidence type="ECO:0000313" key="16">
    <source>
        <dbReference type="Proteomes" id="UP000800097"/>
    </source>
</evidence>
<gene>
    <name evidence="15" type="ORF">EI97DRAFT_468066</name>
</gene>
<name>A0A6A6JHS4_WESOR</name>
<dbReference type="InterPro" id="IPR011050">
    <property type="entry name" value="Pectin_lyase_fold/virulence"/>
</dbReference>
<dbReference type="SUPFAM" id="SSF51126">
    <property type="entry name" value="Pectin lyase-like"/>
    <property type="match status" value="1"/>
</dbReference>
<dbReference type="GO" id="GO:0071555">
    <property type="term" value="P:cell wall organization"/>
    <property type="evidence" value="ECO:0007669"/>
    <property type="project" value="UniProtKB-KW"/>
</dbReference>
<dbReference type="OrthoDB" id="187139at2759"/>
<keyword evidence="16" id="KW-1185">Reference proteome</keyword>
<comment type="subcellular location">
    <subcellularLocation>
        <location evidence="1">Secreted</location>
    </subcellularLocation>
</comment>
<keyword evidence="3" id="KW-0964">Secreted</keyword>
<comment type="function">
    <text evidence="12">Pectinolytic enzyme involved in the degradation of xylogalacturonan (xga), a galacturonan backbone heavily substituted with xylose, and which is one important component of the hairy regions of pectin. Activity requires a galacturonic acid backbone substituted with xylose.</text>
</comment>
<evidence type="ECO:0000256" key="8">
    <source>
        <dbReference type="ARBA" id="ARBA00023277"/>
    </source>
</evidence>
<dbReference type="AlphaFoldDB" id="A0A6A6JHS4"/>
<dbReference type="RefSeq" id="XP_033653047.1">
    <property type="nucleotide sequence ID" value="XM_033801638.1"/>
</dbReference>
<dbReference type="EMBL" id="ML986497">
    <property type="protein sequence ID" value="KAF2275508.1"/>
    <property type="molecule type" value="Genomic_DNA"/>
</dbReference>
<sequence>MIFNQLQAAVLLLGLQATAGIAGSTANSISKRDPCVPLANGFEAIDDSPAINDALKACGNGGTIVLPADQFYSIRSPIDFTPCKNCDFQIEGQLIVARGQWDYWRYGFSNGSVPAFFHVPNVHGARIHSVTGKGVIDGNAIEYYTTRYDSGIGSTISFFEIKNSSSDITIENLVMKNVMHRFIRAQGNSTNLTFRNLTLTMEEQWGDYPRNQYDAAGIELGMVSGVSISDITMAFSSMKTRVTGPVGICIPFDVGAHNIDVRRVTCKGAWGGVLVSMGAIDYLTSLLREPVPPSLTADTIGNIYVSDLTFSGNLATGIMSYWFDGNTHNVTWDGVTVLDGTPAFENLCYLKSHSNTPFVPNCFANLEATVTDVWFKRFRGNGLVAPEKGSWDNPGKAGYNNKTVIRVGFEDWGSL</sequence>
<accession>A0A6A6JHS4</accession>
<keyword evidence="15" id="KW-0456">Lyase</keyword>
<dbReference type="GO" id="GO:0005576">
    <property type="term" value="C:extracellular region"/>
    <property type="evidence" value="ECO:0007669"/>
    <property type="project" value="UniProtKB-SubCell"/>
</dbReference>
<protein>
    <submittedName>
        <fullName evidence="15">Pectin lyase-like protein</fullName>
    </submittedName>
</protein>
<organism evidence="15 16">
    <name type="scientific">Westerdykella ornata</name>
    <dbReference type="NCBI Taxonomy" id="318751"/>
    <lineage>
        <taxon>Eukaryota</taxon>
        <taxon>Fungi</taxon>
        <taxon>Dikarya</taxon>
        <taxon>Ascomycota</taxon>
        <taxon>Pezizomycotina</taxon>
        <taxon>Dothideomycetes</taxon>
        <taxon>Pleosporomycetidae</taxon>
        <taxon>Pleosporales</taxon>
        <taxon>Sporormiaceae</taxon>
        <taxon>Westerdykella</taxon>
    </lineage>
</organism>
<evidence type="ECO:0000256" key="1">
    <source>
        <dbReference type="ARBA" id="ARBA00004613"/>
    </source>
</evidence>
<evidence type="ECO:0000256" key="2">
    <source>
        <dbReference type="ARBA" id="ARBA00008834"/>
    </source>
</evidence>
<evidence type="ECO:0000256" key="6">
    <source>
        <dbReference type="ARBA" id="ARBA00022801"/>
    </source>
</evidence>
<dbReference type="InterPro" id="IPR000743">
    <property type="entry name" value="Glyco_hydro_28"/>
</dbReference>
<keyword evidence="7" id="KW-0325">Glycoprotein</keyword>
<reference evidence="15" key="1">
    <citation type="journal article" date="2020" name="Stud. Mycol.">
        <title>101 Dothideomycetes genomes: a test case for predicting lifestyles and emergence of pathogens.</title>
        <authorList>
            <person name="Haridas S."/>
            <person name="Albert R."/>
            <person name="Binder M."/>
            <person name="Bloem J."/>
            <person name="Labutti K."/>
            <person name="Salamov A."/>
            <person name="Andreopoulos B."/>
            <person name="Baker S."/>
            <person name="Barry K."/>
            <person name="Bills G."/>
            <person name="Bluhm B."/>
            <person name="Cannon C."/>
            <person name="Castanera R."/>
            <person name="Culley D."/>
            <person name="Daum C."/>
            <person name="Ezra D."/>
            <person name="Gonzalez J."/>
            <person name="Henrissat B."/>
            <person name="Kuo A."/>
            <person name="Liang C."/>
            <person name="Lipzen A."/>
            <person name="Lutzoni F."/>
            <person name="Magnuson J."/>
            <person name="Mondo S."/>
            <person name="Nolan M."/>
            <person name="Ohm R."/>
            <person name="Pangilinan J."/>
            <person name="Park H.-J."/>
            <person name="Ramirez L."/>
            <person name="Alfaro M."/>
            <person name="Sun H."/>
            <person name="Tritt A."/>
            <person name="Yoshinaga Y."/>
            <person name="Zwiers L.-H."/>
            <person name="Turgeon B."/>
            <person name="Goodwin S."/>
            <person name="Spatafora J."/>
            <person name="Crous P."/>
            <person name="Grigoriev I."/>
        </authorList>
    </citation>
    <scope>NUCLEOTIDE SEQUENCE</scope>
    <source>
        <strain evidence="15">CBS 379.55</strain>
    </source>
</reference>